<gene>
    <name evidence="1" type="ORF">HKBW3S47_00972</name>
</gene>
<evidence type="ECO:0000313" key="1">
    <source>
        <dbReference type="EMBL" id="GFP39273.1"/>
    </source>
</evidence>
<dbReference type="EMBL" id="BLSD01000041">
    <property type="protein sequence ID" value="GFP39273.1"/>
    <property type="molecule type" value="Genomic_DNA"/>
</dbReference>
<dbReference type="AlphaFoldDB" id="A0A6V8Q446"/>
<dbReference type="Proteomes" id="UP000569018">
    <property type="component" value="Unassembled WGS sequence"/>
</dbReference>
<organism evidence="1 2">
    <name type="scientific">Candidatus Hakubella thermalkaliphila</name>
    <dbReference type="NCBI Taxonomy" id="2754717"/>
    <lineage>
        <taxon>Bacteria</taxon>
        <taxon>Bacillati</taxon>
        <taxon>Actinomycetota</taxon>
        <taxon>Actinomycetota incertae sedis</taxon>
        <taxon>Candidatus Hakubellales</taxon>
        <taxon>Candidatus Hakubellaceae</taxon>
        <taxon>Candidatus Hakubella</taxon>
    </lineage>
</organism>
<name>A0A6V8Q446_9ACTN</name>
<reference evidence="1 2" key="1">
    <citation type="journal article" date="2020" name="Front. Microbiol.">
        <title>Single-cell genomics of novel Actinobacteria with the Wood-Ljungdahl pathway discovered in a serpentinizing system.</title>
        <authorList>
            <person name="Merino N."/>
            <person name="Kawai M."/>
            <person name="Boyd E.S."/>
            <person name="Colman D.R."/>
            <person name="McGlynn S.E."/>
            <person name="Nealson K.H."/>
            <person name="Kurokawa K."/>
            <person name="Hongoh Y."/>
        </authorList>
    </citation>
    <scope>NUCLEOTIDE SEQUENCE [LARGE SCALE GENOMIC DNA]</scope>
    <source>
        <strain evidence="1 2">S47</strain>
    </source>
</reference>
<comment type="caution">
    <text evidence="1">The sequence shown here is derived from an EMBL/GenBank/DDBJ whole genome shotgun (WGS) entry which is preliminary data.</text>
</comment>
<sequence length="45" mass="5128">MGPGFSTQLLDGVLERERAEREGRRIQLIKKVFAAIARLAQEILF</sequence>
<protein>
    <submittedName>
        <fullName evidence="1">Uncharacterized protein</fullName>
    </submittedName>
</protein>
<accession>A0A6V8Q446</accession>
<dbReference type="RefSeq" id="WP_176235646.1">
    <property type="nucleotide sequence ID" value="NZ_BLSD01000041.1"/>
</dbReference>
<proteinExistence type="predicted"/>
<evidence type="ECO:0000313" key="2">
    <source>
        <dbReference type="Proteomes" id="UP000569018"/>
    </source>
</evidence>